<evidence type="ECO:0000313" key="5">
    <source>
        <dbReference type="EMBL" id="CAK9319016.1"/>
    </source>
</evidence>
<dbReference type="InterPro" id="IPR050223">
    <property type="entry name" value="D-isomer_2-hydroxyacid_DH"/>
</dbReference>
<sequence length="342" mass="38050">MKERDDRIFRLVVSKMAVERQGEELPQVLVLGPPWVFSTLESQFPNKFHFLKPWDSELSLHQFLISYAQSTQALLIPAVIHTLNSAILDCLPSLKLIITTSAGVDHLNLPELRGRGIAIAYAGNLYSEDVADMAVGLLIDVLRNVTAGDRFVRQRLWPTKPDFPLGLKLSGKQIGIVGLGKIGFEVAKRLEGFGCRISYNSKTKKPLVPYSYYSNVHELASNCEVLIICCGLTEETHHIINREVMLALGKNGVIINIARGAVINEKEMIQCLVEREIGGAGLDVFEIEPEIPKQLFTLHNVVLSRHAAITTHESFVGMSKLVVENLEAFFSNKPLVSPYMGY</sequence>
<dbReference type="Pfam" id="PF02826">
    <property type="entry name" value="2-Hacid_dh_C"/>
    <property type="match status" value="1"/>
</dbReference>
<dbReference type="InterPro" id="IPR006139">
    <property type="entry name" value="D-isomer_2_OHA_DH_cat_dom"/>
</dbReference>
<evidence type="ECO:0000256" key="1">
    <source>
        <dbReference type="ARBA" id="ARBA00023002"/>
    </source>
</evidence>
<dbReference type="Pfam" id="PF00389">
    <property type="entry name" value="2-Hacid_dh"/>
    <property type="match status" value="1"/>
</dbReference>
<gene>
    <name evidence="5" type="ORF">CITCOLO1_LOCUS11005</name>
</gene>
<keyword evidence="1 2" id="KW-0560">Oxidoreductase</keyword>
<evidence type="ECO:0000259" key="4">
    <source>
        <dbReference type="Pfam" id="PF02826"/>
    </source>
</evidence>
<dbReference type="InterPro" id="IPR006140">
    <property type="entry name" value="D-isomer_DH_NAD-bd"/>
</dbReference>
<dbReference type="Gene3D" id="3.40.50.720">
    <property type="entry name" value="NAD(P)-binding Rossmann-like Domain"/>
    <property type="match status" value="2"/>
</dbReference>
<name>A0ABP0YHG7_9ROSI</name>
<evidence type="ECO:0008006" key="7">
    <source>
        <dbReference type="Google" id="ProtNLM"/>
    </source>
</evidence>
<organism evidence="5 6">
    <name type="scientific">Citrullus colocynthis</name>
    <name type="common">colocynth</name>
    <dbReference type="NCBI Taxonomy" id="252529"/>
    <lineage>
        <taxon>Eukaryota</taxon>
        <taxon>Viridiplantae</taxon>
        <taxon>Streptophyta</taxon>
        <taxon>Embryophyta</taxon>
        <taxon>Tracheophyta</taxon>
        <taxon>Spermatophyta</taxon>
        <taxon>Magnoliopsida</taxon>
        <taxon>eudicotyledons</taxon>
        <taxon>Gunneridae</taxon>
        <taxon>Pentapetalae</taxon>
        <taxon>rosids</taxon>
        <taxon>fabids</taxon>
        <taxon>Cucurbitales</taxon>
        <taxon>Cucurbitaceae</taxon>
        <taxon>Benincaseae</taxon>
        <taxon>Citrullus</taxon>
    </lineage>
</organism>
<dbReference type="PANTHER" id="PTHR10996:SF179">
    <property type="entry name" value="D-ISOMER SPECIFIC 2-HYDROXYACID DEHYDROGENASE FAMILY PROTEIN-RELATED"/>
    <property type="match status" value="1"/>
</dbReference>
<dbReference type="Proteomes" id="UP001642487">
    <property type="component" value="Chromosome 3"/>
</dbReference>
<evidence type="ECO:0000313" key="6">
    <source>
        <dbReference type="Proteomes" id="UP001642487"/>
    </source>
</evidence>
<dbReference type="PANTHER" id="PTHR10996">
    <property type="entry name" value="2-HYDROXYACID DEHYDROGENASE-RELATED"/>
    <property type="match status" value="1"/>
</dbReference>
<evidence type="ECO:0000259" key="3">
    <source>
        <dbReference type="Pfam" id="PF00389"/>
    </source>
</evidence>
<accession>A0ABP0YHG7</accession>
<comment type="similarity">
    <text evidence="2">Belongs to the D-isomer specific 2-hydroxyacid dehydrogenase family.</text>
</comment>
<dbReference type="CDD" id="cd12156">
    <property type="entry name" value="HPPR"/>
    <property type="match status" value="1"/>
</dbReference>
<dbReference type="SUPFAM" id="SSF52283">
    <property type="entry name" value="Formate/glycerate dehydrogenase catalytic domain-like"/>
    <property type="match status" value="1"/>
</dbReference>
<feature type="domain" description="D-isomer specific 2-hydroxyacid dehydrogenase NAD-binding" evidence="4">
    <location>
        <begin position="135"/>
        <end position="308"/>
    </location>
</feature>
<dbReference type="SUPFAM" id="SSF51735">
    <property type="entry name" value="NAD(P)-binding Rossmann-fold domains"/>
    <property type="match status" value="1"/>
</dbReference>
<evidence type="ECO:0000256" key="2">
    <source>
        <dbReference type="RuleBase" id="RU003719"/>
    </source>
</evidence>
<reference evidence="5 6" key="1">
    <citation type="submission" date="2024-03" db="EMBL/GenBank/DDBJ databases">
        <authorList>
            <person name="Gkanogiannis A."/>
            <person name="Becerra Lopez-Lavalle L."/>
        </authorList>
    </citation>
    <scope>NUCLEOTIDE SEQUENCE [LARGE SCALE GENOMIC DNA]</scope>
</reference>
<dbReference type="EMBL" id="OZ021737">
    <property type="protein sequence ID" value="CAK9319016.1"/>
    <property type="molecule type" value="Genomic_DNA"/>
</dbReference>
<protein>
    <recommendedName>
        <fullName evidence="7">Glyoxylate/hydroxypyruvate reductase HPR3-like</fullName>
    </recommendedName>
</protein>
<dbReference type="InterPro" id="IPR036291">
    <property type="entry name" value="NAD(P)-bd_dom_sf"/>
</dbReference>
<feature type="domain" description="D-isomer specific 2-hydroxyacid dehydrogenase catalytic" evidence="3">
    <location>
        <begin position="78"/>
        <end position="335"/>
    </location>
</feature>
<keyword evidence="6" id="KW-1185">Reference proteome</keyword>
<proteinExistence type="inferred from homology"/>